<keyword evidence="2" id="KW-1185">Reference proteome</keyword>
<dbReference type="EMBL" id="JAENHP010000001">
    <property type="protein sequence ID" value="MBM2614993.1"/>
    <property type="molecule type" value="Genomic_DNA"/>
</dbReference>
<protein>
    <submittedName>
        <fullName evidence="1">Uncharacterized protein</fullName>
    </submittedName>
</protein>
<reference evidence="1 2" key="1">
    <citation type="submission" date="2021-01" db="EMBL/GenBank/DDBJ databases">
        <title>Actinoplanes sp. nov. LDG1-06 isolated from lichen.</title>
        <authorList>
            <person name="Saeng-In P."/>
            <person name="Phongsopitanun W."/>
            <person name="Kanchanasin P."/>
            <person name="Yuki M."/>
            <person name="Kudo T."/>
            <person name="Ohkuma M."/>
            <person name="Tanasupawat S."/>
        </authorList>
    </citation>
    <scope>NUCLEOTIDE SEQUENCE [LARGE SCALE GENOMIC DNA]</scope>
    <source>
        <strain evidence="1 2">LDG1-06</strain>
    </source>
</reference>
<proteinExistence type="predicted"/>
<evidence type="ECO:0000313" key="1">
    <source>
        <dbReference type="EMBL" id="MBM2614993.1"/>
    </source>
</evidence>
<accession>A0ABS2A6Q9</accession>
<organism evidence="1 2">
    <name type="scientific">Paractinoplanes ovalisporus</name>
    <dbReference type="NCBI Taxonomy" id="2810368"/>
    <lineage>
        <taxon>Bacteria</taxon>
        <taxon>Bacillati</taxon>
        <taxon>Actinomycetota</taxon>
        <taxon>Actinomycetes</taxon>
        <taxon>Micromonosporales</taxon>
        <taxon>Micromonosporaceae</taxon>
        <taxon>Paractinoplanes</taxon>
    </lineage>
</organism>
<evidence type="ECO:0000313" key="2">
    <source>
        <dbReference type="Proteomes" id="UP000632138"/>
    </source>
</evidence>
<dbReference type="RefSeq" id="WP_203374835.1">
    <property type="nucleotide sequence ID" value="NZ_JAENHP010000001.1"/>
</dbReference>
<comment type="caution">
    <text evidence="1">The sequence shown here is derived from an EMBL/GenBank/DDBJ whole genome shotgun (WGS) entry which is preliminary data.</text>
</comment>
<name>A0ABS2A6Q9_9ACTN</name>
<gene>
    <name evidence="1" type="ORF">JIG36_05400</name>
</gene>
<dbReference type="Proteomes" id="UP000632138">
    <property type="component" value="Unassembled WGS sequence"/>
</dbReference>
<sequence>MILTAGDFRRLVLDRVHTLLETMAEDEKLTAAGGFAKREPTPLQHRHSLAEVYRRAAALASELRRDHPGTAPVVDKTVELAGQAMTARTTAELVDVYADVLSLHGHRQDGPAELHAEPDRVRITVGREENDAEFLDAVTGLLSHSRHDDHRPAAGEAAAIQAAYRCLDRGVALTGPYRSIGVPGFRRFPTALSVADPGDSHMRVTCRGPDLTRGLVVHVEHIDRDREFDREKVEPYRMPAVVDAARVRLHTGTDAPCSVFIGRPVFESESFTRDLLKTVHLYAAAVAAMFMHGIADCKLGLEHMTAAEAVEFMRAVAGNVVRDPSRQTLTAALSLNTPIVDDRAGAPVLVSEPFDVATLGIELVRDGGFDRIAWDGSSNQVPAVPVVEQLSFGHLLGLVHHAHETGLDTYISAGMLPDHMRTAVNLGVGGVGMGTSLHHVDLDTRLMGRLRPELIRRALDVRDRSASRWPGRGAALLARLDRLHFENALPAVWVSARTELFEVLQAQDRAGVVELTGRLAEAERMPEDTDHPVIERARRVIARARRESVTVAELERVVAGRDVTHLRELLTGVVD</sequence>